<dbReference type="NCBIfam" id="TIGR01421">
    <property type="entry name" value="gluta_reduc_1"/>
    <property type="match status" value="1"/>
</dbReference>
<evidence type="ECO:0000256" key="5">
    <source>
        <dbReference type="ARBA" id="ARBA00023002"/>
    </source>
</evidence>
<feature type="active site" description="Proton acceptor" evidence="8">
    <location>
        <position position="440"/>
    </location>
</feature>
<feature type="binding site" evidence="9">
    <location>
        <begin position="174"/>
        <end position="181"/>
    </location>
    <ligand>
        <name>NAD(+)</name>
        <dbReference type="ChEBI" id="CHEBI:57540"/>
    </ligand>
</feature>
<evidence type="ECO:0000259" key="13">
    <source>
        <dbReference type="Pfam" id="PF07992"/>
    </source>
</evidence>
<dbReference type="FunFam" id="3.30.390.30:FF:000003">
    <property type="entry name" value="Glutathione reductase"/>
    <property type="match status" value="1"/>
</dbReference>
<gene>
    <name evidence="15" type="primary">gor</name>
    <name evidence="14" type="ORF">Lmor_0196</name>
    <name evidence="15" type="ORF">NCTC12239_02735</name>
</gene>
<comment type="subunit">
    <text evidence="2">Homodimer.</text>
</comment>
<feature type="domain" description="FAD/NAD(P)-binding" evidence="13">
    <location>
        <begin position="7"/>
        <end position="319"/>
    </location>
</feature>
<comment type="similarity">
    <text evidence="1 11">Belongs to the class-I pyridine nucleotide-disulfide oxidoreductase family.</text>
</comment>
<protein>
    <submittedName>
        <fullName evidence="15">Glutathione reductase</fullName>
        <ecNumber evidence="15">1.8.1.7</ecNumber>
    </submittedName>
</protein>
<organism evidence="15 17">
    <name type="scientific">Legionella moravica</name>
    <dbReference type="NCBI Taxonomy" id="39962"/>
    <lineage>
        <taxon>Bacteria</taxon>
        <taxon>Pseudomonadati</taxon>
        <taxon>Pseudomonadota</taxon>
        <taxon>Gammaproteobacteria</taxon>
        <taxon>Legionellales</taxon>
        <taxon>Legionellaceae</taxon>
        <taxon>Legionella</taxon>
    </lineage>
</organism>
<evidence type="ECO:0000256" key="7">
    <source>
        <dbReference type="ARBA" id="ARBA00023284"/>
    </source>
</evidence>
<dbReference type="GO" id="GO:0006749">
    <property type="term" value="P:glutathione metabolic process"/>
    <property type="evidence" value="ECO:0007669"/>
    <property type="project" value="InterPro"/>
</dbReference>
<evidence type="ECO:0000256" key="6">
    <source>
        <dbReference type="ARBA" id="ARBA00023157"/>
    </source>
</evidence>
<dbReference type="EMBL" id="UGOG01000001">
    <property type="protein sequence ID" value="STX63787.1"/>
    <property type="molecule type" value="Genomic_DNA"/>
</dbReference>
<dbReference type="GO" id="GO:0005829">
    <property type="term" value="C:cytosol"/>
    <property type="evidence" value="ECO:0007669"/>
    <property type="project" value="TreeGrafter"/>
</dbReference>
<dbReference type="FunFam" id="3.50.50.60:FF:000235">
    <property type="entry name" value="Glutathione reductase"/>
    <property type="match status" value="1"/>
</dbReference>
<dbReference type="InterPro" id="IPR023753">
    <property type="entry name" value="FAD/NAD-binding_dom"/>
</dbReference>
<dbReference type="InterPro" id="IPR001100">
    <property type="entry name" value="Pyr_nuc-diS_OxRdtase"/>
</dbReference>
<evidence type="ECO:0000259" key="12">
    <source>
        <dbReference type="Pfam" id="PF02852"/>
    </source>
</evidence>
<dbReference type="PRINTS" id="PR00368">
    <property type="entry name" value="FADPNR"/>
</dbReference>
<dbReference type="EMBL" id="LNYN01000006">
    <property type="protein sequence ID" value="KTD38793.1"/>
    <property type="molecule type" value="Genomic_DNA"/>
</dbReference>
<evidence type="ECO:0000256" key="1">
    <source>
        <dbReference type="ARBA" id="ARBA00007532"/>
    </source>
</evidence>
<keyword evidence="3 11" id="KW-0285">Flavoprotein</keyword>
<dbReference type="GO" id="GO:0004362">
    <property type="term" value="F:glutathione-disulfide reductase (NADPH) activity"/>
    <property type="evidence" value="ECO:0007669"/>
    <property type="project" value="UniProtKB-EC"/>
</dbReference>
<evidence type="ECO:0000313" key="15">
    <source>
        <dbReference type="EMBL" id="STX63787.1"/>
    </source>
</evidence>
<dbReference type="Pfam" id="PF02852">
    <property type="entry name" value="Pyr_redox_dim"/>
    <property type="match status" value="1"/>
</dbReference>
<feature type="binding site" evidence="9">
    <location>
        <position position="115"/>
    </location>
    <ligand>
        <name>FAD</name>
        <dbReference type="ChEBI" id="CHEBI:57692"/>
    </ligand>
</feature>
<sequence>MTKKQCDLIVIGGGSGGIASAVRAAKYGAKVAIIEESQLGGTCVNLGCVPKKIMFNASIIFETLHKAHDYGFSPVRAKLDWNKLITKRNEYIERLREHYTNRLKEFDITRICGRGVLHEQNTVLVNDCLYKAEHIIIATGGEPALPNIIGIQHAIDSDGFFSLTKQPQKVAIIGSGYIGVELAGVLNALGSETHLLMRGDRPLSKFDDMLGSTLHEIMMQQGITVHPNHKAHCINLHSDGRKSIQCQSGSTIHDLDVIICAVGRTPRTHHLNLDKLKVKTDKQGLIRVDRFQNSTAKGIYAIGDVTNGPALTPVAIAAGRRLADRLFGQQPKARLSYDTICSVVFSHPPVGTVGYSEQAAIERYGAGQIKIYKTRFNPMYDALSETKTPTAMKLVTLGKKEKIIGLHVIGYNADEMLQGFGVAIKMGACKKDFDNTVAIHPTSAEEFVTMV</sequence>
<dbReference type="PROSITE" id="PS00076">
    <property type="entry name" value="PYRIDINE_REDOX_1"/>
    <property type="match status" value="1"/>
</dbReference>
<feature type="binding site" evidence="9">
    <location>
        <position position="263"/>
    </location>
    <ligand>
        <name>NAD(+)</name>
        <dbReference type="ChEBI" id="CHEBI:57540"/>
    </ligand>
</feature>
<keyword evidence="16" id="KW-1185">Reference proteome</keyword>
<evidence type="ECO:0000256" key="11">
    <source>
        <dbReference type="RuleBase" id="RU003691"/>
    </source>
</evidence>
<dbReference type="PRINTS" id="PR00411">
    <property type="entry name" value="PNDRDTASEI"/>
</dbReference>
<evidence type="ECO:0000313" key="17">
    <source>
        <dbReference type="Proteomes" id="UP000254040"/>
    </source>
</evidence>
<dbReference type="InterPro" id="IPR016156">
    <property type="entry name" value="FAD/NAD-linked_Rdtase_dimer_sf"/>
</dbReference>
<keyword evidence="6" id="KW-1015">Disulfide bond</keyword>
<evidence type="ECO:0000256" key="8">
    <source>
        <dbReference type="PIRSR" id="PIRSR000350-2"/>
    </source>
</evidence>
<dbReference type="GO" id="GO:0034599">
    <property type="term" value="P:cellular response to oxidative stress"/>
    <property type="evidence" value="ECO:0007669"/>
    <property type="project" value="TreeGrafter"/>
</dbReference>
<keyword evidence="5 11" id="KW-0560">Oxidoreductase</keyword>
<reference evidence="14 16" key="1">
    <citation type="submission" date="2015-11" db="EMBL/GenBank/DDBJ databases">
        <title>Genomic analysis of 38 Legionella species identifies large and diverse effector repertoires.</title>
        <authorList>
            <person name="Burstein D."/>
            <person name="Amaro F."/>
            <person name="Zusman T."/>
            <person name="Lifshitz Z."/>
            <person name="Cohen O."/>
            <person name="Gilbert J.A."/>
            <person name="Pupko T."/>
            <person name="Shuman H.A."/>
            <person name="Segal G."/>
        </authorList>
    </citation>
    <scope>NUCLEOTIDE SEQUENCE [LARGE SCALE GENOMIC DNA]</scope>
    <source>
        <strain evidence="14 16">ATCC 43877</strain>
    </source>
</reference>
<dbReference type="STRING" id="39962.Lmor_0196"/>
<dbReference type="Pfam" id="PF07992">
    <property type="entry name" value="Pyr_redox_2"/>
    <property type="match status" value="1"/>
</dbReference>
<dbReference type="NCBIfam" id="NF004776">
    <property type="entry name" value="PRK06116.1"/>
    <property type="match status" value="1"/>
</dbReference>
<dbReference type="RefSeq" id="WP_028383710.1">
    <property type="nucleotide sequence ID" value="NZ_CAAAJG010000006.1"/>
</dbReference>
<dbReference type="PANTHER" id="PTHR42737">
    <property type="entry name" value="GLUTATHIONE REDUCTASE"/>
    <property type="match status" value="1"/>
</dbReference>
<dbReference type="SUPFAM" id="SSF55424">
    <property type="entry name" value="FAD/NAD-linked reductases, dimerisation (C-terminal) domain"/>
    <property type="match status" value="1"/>
</dbReference>
<dbReference type="InterPro" id="IPR012999">
    <property type="entry name" value="Pyr_OxRdtase_I_AS"/>
</dbReference>
<keyword evidence="9" id="KW-0520">NAD</keyword>
<dbReference type="EC" id="1.8.1.7" evidence="15"/>
<name>A0A378K0F1_9GAMM</name>
<dbReference type="InterPro" id="IPR036188">
    <property type="entry name" value="FAD/NAD-bd_sf"/>
</dbReference>
<keyword evidence="7 11" id="KW-0676">Redox-active center</keyword>
<dbReference type="InterPro" id="IPR046952">
    <property type="entry name" value="GSHR/TRXR-like"/>
</dbReference>
<dbReference type="PIRSF" id="PIRSF000350">
    <property type="entry name" value="Mercury_reductase_MerA"/>
    <property type="match status" value="1"/>
</dbReference>
<dbReference type="InterPro" id="IPR006322">
    <property type="entry name" value="Glutathione_Rdtase_euk/bac"/>
</dbReference>
<evidence type="ECO:0000256" key="9">
    <source>
        <dbReference type="PIRSR" id="PIRSR000350-3"/>
    </source>
</evidence>
<dbReference type="Proteomes" id="UP000054985">
    <property type="component" value="Unassembled WGS sequence"/>
</dbReference>
<reference evidence="15 17" key="2">
    <citation type="submission" date="2018-06" db="EMBL/GenBank/DDBJ databases">
        <authorList>
            <consortium name="Pathogen Informatics"/>
            <person name="Doyle S."/>
        </authorList>
    </citation>
    <scope>NUCLEOTIDE SEQUENCE [LARGE SCALE GENOMIC DNA]</scope>
    <source>
        <strain evidence="15 17">NCTC12239</strain>
    </source>
</reference>
<dbReference type="OrthoDB" id="9800167at2"/>
<dbReference type="InterPro" id="IPR004099">
    <property type="entry name" value="Pyr_nucl-diS_OxRdtase_dimer"/>
</dbReference>
<evidence type="ECO:0000313" key="16">
    <source>
        <dbReference type="Proteomes" id="UP000054985"/>
    </source>
</evidence>
<feature type="disulfide bond" description="Redox-active" evidence="10">
    <location>
        <begin position="43"/>
        <end position="48"/>
    </location>
</feature>
<keyword evidence="9" id="KW-0547">Nucleotide-binding</keyword>
<dbReference type="SUPFAM" id="SSF51905">
    <property type="entry name" value="FAD/NAD(P)-binding domain"/>
    <property type="match status" value="1"/>
</dbReference>
<feature type="binding site" evidence="9">
    <location>
        <position position="52"/>
    </location>
    <ligand>
        <name>FAD</name>
        <dbReference type="ChEBI" id="CHEBI:57692"/>
    </ligand>
</feature>
<proteinExistence type="inferred from homology"/>
<dbReference type="GO" id="GO:0050661">
    <property type="term" value="F:NADP binding"/>
    <property type="evidence" value="ECO:0007669"/>
    <property type="project" value="InterPro"/>
</dbReference>
<dbReference type="GO" id="GO:0045454">
    <property type="term" value="P:cell redox homeostasis"/>
    <property type="evidence" value="ECO:0007669"/>
    <property type="project" value="InterPro"/>
</dbReference>
<evidence type="ECO:0000256" key="2">
    <source>
        <dbReference type="ARBA" id="ARBA00011738"/>
    </source>
</evidence>
<keyword evidence="4 9" id="KW-0274">FAD</keyword>
<evidence type="ECO:0000256" key="10">
    <source>
        <dbReference type="PIRSR" id="PIRSR000350-4"/>
    </source>
</evidence>
<dbReference type="AlphaFoldDB" id="A0A378K0F1"/>
<feature type="binding site" evidence="9">
    <location>
        <position position="304"/>
    </location>
    <ligand>
        <name>FAD</name>
        <dbReference type="ChEBI" id="CHEBI:57692"/>
    </ligand>
</feature>
<accession>A0A378K0F1</accession>
<comment type="cofactor">
    <cofactor evidence="9">
        <name>FAD</name>
        <dbReference type="ChEBI" id="CHEBI:57692"/>
    </cofactor>
    <text evidence="9">Binds 1 FAD per subunit.</text>
</comment>
<evidence type="ECO:0000256" key="4">
    <source>
        <dbReference type="ARBA" id="ARBA00022827"/>
    </source>
</evidence>
<dbReference type="Gene3D" id="3.50.50.60">
    <property type="entry name" value="FAD/NAD(P)-binding domain"/>
    <property type="match status" value="2"/>
</dbReference>
<dbReference type="Proteomes" id="UP000254040">
    <property type="component" value="Unassembled WGS sequence"/>
</dbReference>
<feature type="domain" description="Pyridine nucleotide-disulphide oxidoreductase dimerisation" evidence="12">
    <location>
        <begin position="341"/>
        <end position="450"/>
    </location>
</feature>
<dbReference type="Gene3D" id="3.30.390.30">
    <property type="match status" value="1"/>
</dbReference>
<dbReference type="PANTHER" id="PTHR42737:SF2">
    <property type="entry name" value="GLUTATHIONE REDUCTASE"/>
    <property type="match status" value="1"/>
</dbReference>
<evidence type="ECO:0000313" key="14">
    <source>
        <dbReference type="EMBL" id="KTD38793.1"/>
    </source>
</evidence>
<evidence type="ECO:0000256" key="3">
    <source>
        <dbReference type="ARBA" id="ARBA00022630"/>
    </source>
</evidence>
<dbReference type="GO" id="GO:0050660">
    <property type="term" value="F:flavin adenine dinucleotide binding"/>
    <property type="evidence" value="ECO:0007669"/>
    <property type="project" value="InterPro"/>
</dbReference>